<gene>
    <name evidence="3" type="ORF">SAMN05443637_11343</name>
</gene>
<dbReference type="SUPFAM" id="SSF103473">
    <property type="entry name" value="MFS general substrate transporter"/>
    <property type="match status" value="1"/>
</dbReference>
<dbReference type="Gene3D" id="1.20.1250.20">
    <property type="entry name" value="MFS general substrate transporter like domains"/>
    <property type="match status" value="1"/>
</dbReference>
<dbReference type="InterPro" id="IPR036259">
    <property type="entry name" value="MFS_trans_sf"/>
</dbReference>
<dbReference type="RefSeq" id="WP_073458144.1">
    <property type="nucleotide sequence ID" value="NZ_FRAP01000013.1"/>
</dbReference>
<feature type="region of interest" description="Disordered" evidence="1">
    <location>
        <begin position="91"/>
        <end position="120"/>
    </location>
</feature>
<proteinExistence type="predicted"/>
<feature type="transmembrane region" description="Helical" evidence="2">
    <location>
        <begin position="69"/>
        <end position="87"/>
    </location>
</feature>
<feature type="compositionally biased region" description="Basic residues" evidence="1">
    <location>
        <begin position="1"/>
        <end position="26"/>
    </location>
</feature>
<feature type="compositionally biased region" description="Polar residues" evidence="1">
    <location>
        <begin position="92"/>
        <end position="110"/>
    </location>
</feature>
<organism evidence="3 4">
    <name type="scientific">Pseudonocardia thermophila</name>
    <dbReference type="NCBI Taxonomy" id="1848"/>
    <lineage>
        <taxon>Bacteria</taxon>
        <taxon>Bacillati</taxon>
        <taxon>Actinomycetota</taxon>
        <taxon>Actinomycetes</taxon>
        <taxon>Pseudonocardiales</taxon>
        <taxon>Pseudonocardiaceae</taxon>
        <taxon>Pseudonocardia</taxon>
    </lineage>
</organism>
<keyword evidence="2" id="KW-0472">Membrane</keyword>
<name>A0A1M6VT71_PSETH</name>
<evidence type="ECO:0000256" key="1">
    <source>
        <dbReference type="SAM" id="MobiDB-lite"/>
    </source>
</evidence>
<dbReference type="STRING" id="1848.SAMN05443637_11343"/>
<evidence type="ECO:0000313" key="3">
    <source>
        <dbReference type="EMBL" id="SHK84723.1"/>
    </source>
</evidence>
<feature type="region of interest" description="Disordered" evidence="1">
    <location>
        <begin position="1"/>
        <end position="46"/>
    </location>
</feature>
<keyword evidence="2" id="KW-1133">Transmembrane helix</keyword>
<evidence type="ECO:0000313" key="4">
    <source>
        <dbReference type="Proteomes" id="UP000184363"/>
    </source>
</evidence>
<accession>A0A1M6VT71</accession>
<protein>
    <submittedName>
        <fullName evidence="3">Uncharacterized protein</fullName>
    </submittedName>
</protein>
<dbReference type="EMBL" id="FRAP01000013">
    <property type="protein sequence ID" value="SHK84723.1"/>
    <property type="molecule type" value="Genomic_DNA"/>
</dbReference>
<sequence>MTTKRRRTTTGRSSPRRRTTTRRTTTRRTSTTPRSTTRRRTSTASTLGTAVGAALAGVITALIGRLPWWVWVLLIVGGLVIGLVWAARRAQPENSTASGAASSAEVSTVDGTDGDPVASG</sequence>
<dbReference type="AlphaFoldDB" id="A0A1M6VT71"/>
<feature type="transmembrane region" description="Helical" evidence="2">
    <location>
        <begin position="44"/>
        <end position="63"/>
    </location>
</feature>
<dbReference type="Proteomes" id="UP000184363">
    <property type="component" value="Unassembled WGS sequence"/>
</dbReference>
<keyword evidence="2" id="KW-0812">Transmembrane</keyword>
<evidence type="ECO:0000256" key="2">
    <source>
        <dbReference type="SAM" id="Phobius"/>
    </source>
</evidence>
<reference evidence="3 4" key="1">
    <citation type="submission" date="2016-11" db="EMBL/GenBank/DDBJ databases">
        <authorList>
            <person name="Jaros S."/>
            <person name="Januszkiewicz K."/>
            <person name="Wedrychowicz H."/>
        </authorList>
    </citation>
    <scope>NUCLEOTIDE SEQUENCE [LARGE SCALE GENOMIC DNA]</scope>
    <source>
        <strain evidence="3 4">DSM 43832</strain>
    </source>
</reference>
<keyword evidence="4" id="KW-1185">Reference proteome</keyword>